<dbReference type="InterPro" id="IPR011639">
    <property type="entry name" value="MethylTrfase_TaqI-like_dom"/>
</dbReference>
<dbReference type="EMBL" id="AP022325">
    <property type="protein sequence ID" value="BBU47910.1"/>
    <property type="molecule type" value="Genomic_DNA"/>
</dbReference>
<proteinExistence type="predicted"/>
<dbReference type="RefSeq" id="WP_161553317.1">
    <property type="nucleotide sequence ID" value="NZ_AP022325.1"/>
</dbReference>
<evidence type="ECO:0000313" key="2">
    <source>
        <dbReference type="EMBL" id="BBU47910.1"/>
    </source>
</evidence>
<dbReference type="Proteomes" id="UP000464317">
    <property type="component" value="Chromosome"/>
</dbReference>
<name>A0A809RW80_9BACT</name>
<dbReference type="Gene3D" id="3.40.50.150">
    <property type="entry name" value="Vaccinia Virus protein VP39"/>
    <property type="match status" value="1"/>
</dbReference>
<protein>
    <recommendedName>
        <fullName evidence="1">Type II methyltransferase M.TaqI-like domain-containing protein</fullName>
    </recommendedName>
</protein>
<dbReference type="SUPFAM" id="SSF53335">
    <property type="entry name" value="S-adenosyl-L-methionine-dependent methyltransferases"/>
    <property type="match status" value="1"/>
</dbReference>
<dbReference type="KEGG" id="mfel:JPM2_6030"/>
<dbReference type="GO" id="GO:0006304">
    <property type="term" value="P:DNA modification"/>
    <property type="evidence" value="ECO:0007669"/>
    <property type="project" value="InterPro"/>
</dbReference>
<organism evidence="2 3">
    <name type="scientific">Mycoplasmopsis felis</name>
    <dbReference type="NCBI Taxonomy" id="33923"/>
    <lineage>
        <taxon>Bacteria</taxon>
        <taxon>Bacillati</taxon>
        <taxon>Mycoplasmatota</taxon>
        <taxon>Mycoplasmoidales</taxon>
        <taxon>Metamycoplasmataceae</taxon>
        <taxon>Mycoplasmopsis</taxon>
    </lineage>
</organism>
<gene>
    <name evidence="2" type="ORF">JPM2_6030</name>
</gene>
<dbReference type="AlphaFoldDB" id="A0A809RW80"/>
<evidence type="ECO:0000313" key="3">
    <source>
        <dbReference type="Proteomes" id="UP000464317"/>
    </source>
</evidence>
<feature type="domain" description="Type II methyltransferase M.TaqI-like" evidence="1">
    <location>
        <begin position="40"/>
        <end position="119"/>
    </location>
</feature>
<reference evidence="2 3" key="1">
    <citation type="submission" date="2020-01" db="EMBL/GenBank/DDBJ databases">
        <title>Complete genome sequence of Mycoplasma felis strain Myco-2.</title>
        <authorList>
            <person name="Kinoshita Y."/>
            <person name="Niwa H."/>
            <person name="Uchida-Fujii E."/>
            <person name="Nukada T."/>
        </authorList>
    </citation>
    <scope>NUCLEOTIDE SEQUENCE [LARGE SCALE GENOMIC DNA]</scope>
    <source>
        <strain evidence="2 3">Myco-2</strain>
    </source>
</reference>
<sequence length="297" mass="34636">MTFLEPFAGENNIIDLIQELNLSQPLNWDCFDINQPKENKVPEFDIKIQDTIKEFPKGYKVAITNPPYLAKNKAKKINIENFDNNYSDLYLNALDKMLNNCDFVACIIPESFITSGQYHERLYCVISLEMKMFSDTETPVCLALFNKEKTNDFFIVRNGIDIGYYSELKKYFSEYKTDIDWQFNDPDGLIGLYAVDNTKEASIKFLPGNQIDKNSISHSSRSITRISFTGFKLSDNELLEFIKLSNDLLNDYRKKTYDVFLTAFKGLRSDLKYRRRLNYKIAKNILNLAYKIFKEGK</sequence>
<dbReference type="InterPro" id="IPR029063">
    <property type="entry name" value="SAM-dependent_MTases_sf"/>
</dbReference>
<keyword evidence="3" id="KW-1185">Reference proteome</keyword>
<dbReference type="GO" id="GO:0009007">
    <property type="term" value="F:site-specific DNA-methyltransferase (adenine-specific) activity"/>
    <property type="evidence" value="ECO:0007669"/>
    <property type="project" value="UniProtKB-EC"/>
</dbReference>
<accession>A0A809RW80</accession>
<evidence type="ECO:0000259" key="1">
    <source>
        <dbReference type="Pfam" id="PF07669"/>
    </source>
</evidence>
<dbReference type="Pfam" id="PF07669">
    <property type="entry name" value="Eco57I"/>
    <property type="match status" value="1"/>
</dbReference>